<dbReference type="EMBL" id="JACEFO010002091">
    <property type="protein sequence ID" value="KAF8685251.1"/>
    <property type="molecule type" value="Genomic_DNA"/>
</dbReference>
<dbReference type="SUPFAM" id="SSF54695">
    <property type="entry name" value="POZ domain"/>
    <property type="match status" value="2"/>
</dbReference>
<dbReference type="Gene3D" id="1.25.40.420">
    <property type="match status" value="2"/>
</dbReference>
<dbReference type="AlphaFoldDB" id="A0A835B7Z1"/>
<proteinExistence type="inferred from homology"/>
<dbReference type="CDD" id="cd18280">
    <property type="entry name" value="BTB_POZ_BPM_plant"/>
    <property type="match status" value="2"/>
</dbReference>
<dbReference type="InterPro" id="IPR008974">
    <property type="entry name" value="TRAF-like"/>
</dbReference>
<evidence type="ECO:0000313" key="6">
    <source>
        <dbReference type="Proteomes" id="UP000636709"/>
    </source>
</evidence>
<dbReference type="OrthoDB" id="6437200at2759"/>
<dbReference type="SUPFAM" id="SSF49599">
    <property type="entry name" value="TRAF domain-like"/>
    <property type="match status" value="2"/>
</dbReference>
<reference evidence="5" key="1">
    <citation type="submission" date="2020-07" db="EMBL/GenBank/DDBJ databases">
        <title>Genome sequence and genetic diversity analysis of an under-domesticated orphan crop, white fonio (Digitaria exilis).</title>
        <authorList>
            <person name="Bennetzen J.L."/>
            <person name="Chen S."/>
            <person name="Ma X."/>
            <person name="Wang X."/>
            <person name="Yssel A.E.J."/>
            <person name="Chaluvadi S.R."/>
            <person name="Johnson M."/>
            <person name="Gangashetty P."/>
            <person name="Hamidou F."/>
            <person name="Sanogo M.D."/>
            <person name="Zwaenepoel A."/>
            <person name="Wallace J."/>
            <person name="Van De Peer Y."/>
            <person name="Van Deynze A."/>
        </authorList>
    </citation>
    <scope>NUCLEOTIDE SEQUENCE</scope>
    <source>
        <tissue evidence="5">Leaves</tissue>
    </source>
</reference>
<dbReference type="Proteomes" id="UP000636709">
    <property type="component" value="Unassembled WGS sequence"/>
</dbReference>
<accession>A0A835B7Z1</accession>
<evidence type="ECO:0000256" key="1">
    <source>
        <dbReference type="ARBA" id="ARBA00004906"/>
    </source>
</evidence>
<organism evidence="5 6">
    <name type="scientific">Digitaria exilis</name>
    <dbReference type="NCBI Taxonomy" id="1010633"/>
    <lineage>
        <taxon>Eukaryota</taxon>
        <taxon>Viridiplantae</taxon>
        <taxon>Streptophyta</taxon>
        <taxon>Embryophyta</taxon>
        <taxon>Tracheophyta</taxon>
        <taxon>Spermatophyta</taxon>
        <taxon>Magnoliopsida</taxon>
        <taxon>Liliopsida</taxon>
        <taxon>Poales</taxon>
        <taxon>Poaceae</taxon>
        <taxon>PACMAD clade</taxon>
        <taxon>Panicoideae</taxon>
        <taxon>Panicodae</taxon>
        <taxon>Paniceae</taxon>
        <taxon>Anthephorinae</taxon>
        <taxon>Digitaria</taxon>
    </lineage>
</organism>
<feature type="domain" description="MATH" evidence="4">
    <location>
        <begin position="453"/>
        <end position="588"/>
    </location>
</feature>
<dbReference type="GO" id="GO:0016567">
    <property type="term" value="P:protein ubiquitination"/>
    <property type="evidence" value="ECO:0007669"/>
    <property type="project" value="InterPro"/>
</dbReference>
<dbReference type="InterPro" id="IPR045005">
    <property type="entry name" value="BPM1-6"/>
</dbReference>
<dbReference type="PANTHER" id="PTHR26379:SF483">
    <property type="entry name" value="OS11G0619800 PROTEIN"/>
    <property type="match status" value="1"/>
</dbReference>
<dbReference type="InterPro" id="IPR000210">
    <property type="entry name" value="BTB/POZ_dom"/>
</dbReference>
<dbReference type="InterPro" id="IPR056423">
    <property type="entry name" value="BACK_BPM_SPOP"/>
</dbReference>
<feature type="domain" description="BTB" evidence="3">
    <location>
        <begin position="629"/>
        <end position="696"/>
    </location>
</feature>
<name>A0A835B7Z1_9POAL</name>
<comment type="similarity">
    <text evidence="2">Belongs to the Tdpoz family.</text>
</comment>
<gene>
    <name evidence="5" type="ORF">HU200_044072</name>
</gene>
<evidence type="ECO:0000256" key="2">
    <source>
        <dbReference type="ARBA" id="ARBA00010846"/>
    </source>
</evidence>
<dbReference type="PANTHER" id="PTHR26379">
    <property type="entry name" value="BTB/POZ AND MATH DOMAIN-CONTAINING PROTEIN 1"/>
    <property type="match status" value="1"/>
</dbReference>
<keyword evidence="6" id="KW-1185">Reference proteome</keyword>
<dbReference type="PROSITE" id="PS50144">
    <property type="entry name" value="MATH"/>
    <property type="match status" value="2"/>
</dbReference>
<dbReference type="SMART" id="SM00225">
    <property type="entry name" value="BTB"/>
    <property type="match status" value="2"/>
</dbReference>
<evidence type="ECO:0008006" key="7">
    <source>
        <dbReference type="Google" id="ProtNLM"/>
    </source>
</evidence>
<dbReference type="CDD" id="cd00121">
    <property type="entry name" value="MATH"/>
    <property type="match status" value="2"/>
</dbReference>
<dbReference type="InterPro" id="IPR011333">
    <property type="entry name" value="SKP1/BTB/POZ_sf"/>
</dbReference>
<dbReference type="SMART" id="SM00061">
    <property type="entry name" value="MATH"/>
    <property type="match status" value="2"/>
</dbReference>
<dbReference type="Gene3D" id="3.30.710.10">
    <property type="entry name" value="Potassium Channel Kv1.1, Chain A"/>
    <property type="match status" value="2"/>
</dbReference>
<comment type="pathway">
    <text evidence="1">Protein modification; protein ubiquitination.</text>
</comment>
<feature type="domain" description="MATH" evidence="4">
    <location>
        <begin position="25"/>
        <end position="155"/>
    </location>
</feature>
<feature type="domain" description="BTB" evidence="3">
    <location>
        <begin position="191"/>
        <end position="259"/>
    </location>
</feature>
<dbReference type="InterPro" id="IPR002083">
    <property type="entry name" value="MATH/TRAF_dom"/>
</dbReference>
<dbReference type="Pfam" id="PF22486">
    <property type="entry name" value="MATH_2"/>
    <property type="match status" value="2"/>
</dbReference>
<sequence>MPGSTTSLAAPTGGSASTITADVETGTHDLTVHGYSGTVALGVGKPITSAAFTAAGGHSWHIRYYPHGDSKDSVDFISVFLNLAAGDDNDDVTARFTFSLIDVSTGEPAPSTIASAIKLRTFCANTPSWGFRKFIKRDILEEYLKDDSFTIRCDITVVKITSETTPVKFHVPPSTDLPRHFGELLVSKVGADVRFKVGRETFMAHRNVLAARSPVFKAELFGWMKEKVAGGQVRVDDMEPGVFEAMLHFIYTDTLPEIEEGDRRAMAQHLLVAADRYGLERLKMVCEEVLCKFIDTSTVATTLALAEQHGCHGLKEGCFKFLKTPGDMKAVVASDGYDHLARSCPSVVKELLVNVQISRAYLPHYLDPATRAPSLTLRPSHGSTVVAAVLHSPYYSMVQLAKFFEDIEAISYDRRSIVTRRTLRSLRRRRRVTRSITIALQVVGDVDLLLRQRREHLKIPGGYTTSKEGNGKGIDSIPFTVGGHTWYIKYYPDGNNDKSAGWVSIYLYLAADDHPSNLNVNAVKAKYKFTLISDDEAGDDVDLSSYTRTSSGYSFWSPGKARGFYQFVKSTDMEASLKGHAFRVRCDVTVVKEACINTSPTTTDTSLITIPPPDLHRHLGDLLDTEVGGDVTFTVGGERFIAHKYVLAARSPVLMAELFGHMKENTMPSIQIHDMEPSVFKAMLRFIYTDEMPEVDDDDDDDTDNEFTPVGMAQHLLVAADKYGLHRLKAMCEVKLLELMDVGDGATTVTLAEQHGCEGLKEGCFRFMRCPGVTKAVMASEGFQHLRTSCPFLIEEMLAKLAP</sequence>
<dbReference type="PROSITE" id="PS50097">
    <property type="entry name" value="BTB"/>
    <property type="match status" value="2"/>
</dbReference>
<protein>
    <recommendedName>
        <fullName evidence="7">Speckle-type POZ protein</fullName>
    </recommendedName>
</protein>
<evidence type="ECO:0000259" key="3">
    <source>
        <dbReference type="PROSITE" id="PS50097"/>
    </source>
</evidence>
<comment type="caution">
    <text evidence="5">The sequence shown here is derived from an EMBL/GenBank/DDBJ whole genome shotgun (WGS) entry which is preliminary data.</text>
</comment>
<dbReference type="Gene3D" id="2.60.210.10">
    <property type="entry name" value="Apoptosis, Tumor Necrosis Factor Receptor Associated Protein 2, Chain A"/>
    <property type="match status" value="2"/>
</dbReference>
<evidence type="ECO:0000313" key="5">
    <source>
        <dbReference type="EMBL" id="KAF8685251.1"/>
    </source>
</evidence>
<dbReference type="Pfam" id="PF24570">
    <property type="entry name" value="BACK_BPM_SPOP"/>
    <property type="match status" value="2"/>
</dbReference>
<evidence type="ECO:0000259" key="4">
    <source>
        <dbReference type="PROSITE" id="PS50144"/>
    </source>
</evidence>
<dbReference type="Pfam" id="PF00651">
    <property type="entry name" value="BTB"/>
    <property type="match status" value="2"/>
</dbReference>